<dbReference type="GO" id="GO:0006096">
    <property type="term" value="P:glycolytic process"/>
    <property type="evidence" value="ECO:0007669"/>
    <property type="project" value="InterPro"/>
</dbReference>
<dbReference type="Gene3D" id="3.40.50.10490">
    <property type="entry name" value="Glucose-6-phosphate isomerase like protein, domain 1"/>
    <property type="match status" value="1"/>
</dbReference>
<dbReference type="EMBL" id="CAEKDK010000001">
    <property type="protein sequence ID" value="CAB4262136.1"/>
    <property type="molecule type" value="Genomic_DNA"/>
</dbReference>
<dbReference type="OrthoDB" id="5831190at2759"/>
<dbReference type="GO" id="GO:0097367">
    <property type="term" value="F:carbohydrate derivative binding"/>
    <property type="evidence" value="ECO:0007669"/>
    <property type="project" value="InterPro"/>
</dbReference>
<proteinExistence type="predicted"/>
<gene>
    <name evidence="1" type="ORF">CURHAP_LOCUS1218</name>
    <name evidence="2" type="ORF">CURHAP_LOCUS1229</name>
    <name evidence="3" type="ORF">ORAREDHAP_LOCUS1233</name>
</gene>
<evidence type="ECO:0000313" key="5">
    <source>
        <dbReference type="Proteomes" id="UP000507245"/>
    </source>
</evidence>
<sequence>MQLYRVMGKFWTRSKSFLRVFEVGATGKALKDVIVVGISGSSLGPLQTDPVAIETVRGRQLHL</sequence>
<evidence type="ECO:0000313" key="4">
    <source>
        <dbReference type="Proteomes" id="UP000507222"/>
    </source>
</evidence>
<name>A0A6J5TFD0_PRUAR</name>
<evidence type="ECO:0000313" key="2">
    <source>
        <dbReference type="EMBL" id="CAB4262142.1"/>
    </source>
</evidence>
<reference evidence="2 4" key="2">
    <citation type="submission" date="2020-05" db="EMBL/GenBank/DDBJ databases">
        <authorList>
            <person name="Campoy J."/>
            <person name="Schneeberger K."/>
            <person name="Spophaly S."/>
        </authorList>
    </citation>
    <scope>NUCLEOTIDE SEQUENCE [LARGE SCALE GENOMIC DNA]</scope>
    <source>
        <strain evidence="2">PruArmRojPasFocal</strain>
    </source>
</reference>
<dbReference type="GO" id="GO:0004347">
    <property type="term" value="F:glucose-6-phosphate isomerase activity"/>
    <property type="evidence" value="ECO:0007669"/>
    <property type="project" value="InterPro"/>
</dbReference>
<evidence type="ECO:0000313" key="3">
    <source>
        <dbReference type="EMBL" id="CAB4292720.1"/>
    </source>
</evidence>
<dbReference type="AlphaFoldDB" id="A0A6J5TFD0"/>
<reference evidence="5" key="1">
    <citation type="journal article" date="2020" name="Genome Biol.">
        <title>Gamete binning: chromosome-level and haplotype-resolved genome assembly enabled by high-throughput single-cell sequencing of gamete genomes.</title>
        <authorList>
            <person name="Campoy J.A."/>
            <person name="Sun H."/>
            <person name="Goel M."/>
            <person name="Jiao W.-B."/>
            <person name="Folz-Donahue K."/>
            <person name="Wang N."/>
            <person name="Rubio M."/>
            <person name="Liu C."/>
            <person name="Kukat C."/>
            <person name="Ruiz D."/>
            <person name="Huettel B."/>
            <person name="Schneeberger K."/>
        </authorList>
    </citation>
    <scope>NUCLEOTIDE SEQUENCE [LARGE SCALE GENOMIC DNA]</scope>
    <source>
        <strain evidence="5">cv. Rojo Pasion</strain>
    </source>
</reference>
<accession>A0A6J5TFD0</accession>
<dbReference type="InterPro" id="IPR001672">
    <property type="entry name" value="G6P_Isomerase"/>
</dbReference>
<dbReference type="Proteomes" id="UP000507222">
    <property type="component" value="Unassembled WGS sequence"/>
</dbReference>
<dbReference type="EMBL" id="CAEKKB010000001">
    <property type="protein sequence ID" value="CAB4292720.1"/>
    <property type="molecule type" value="Genomic_DNA"/>
</dbReference>
<protein>
    <submittedName>
        <fullName evidence="2">Uncharacterized protein</fullName>
    </submittedName>
</protein>
<dbReference type="Proteomes" id="UP000507245">
    <property type="component" value="Unassembled WGS sequence"/>
</dbReference>
<dbReference type="EMBL" id="CAEKDK010000001">
    <property type="protein sequence ID" value="CAB4262142.1"/>
    <property type="molecule type" value="Genomic_DNA"/>
</dbReference>
<dbReference type="SUPFAM" id="SSF53697">
    <property type="entry name" value="SIS domain"/>
    <property type="match status" value="1"/>
</dbReference>
<organism evidence="2 4">
    <name type="scientific">Prunus armeniaca</name>
    <name type="common">Apricot</name>
    <name type="synonym">Armeniaca vulgaris</name>
    <dbReference type="NCBI Taxonomy" id="36596"/>
    <lineage>
        <taxon>Eukaryota</taxon>
        <taxon>Viridiplantae</taxon>
        <taxon>Streptophyta</taxon>
        <taxon>Embryophyta</taxon>
        <taxon>Tracheophyta</taxon>
        <taxon>Spermatophyta</taxon>
        <taxon>Magnoliopsida</taxon>
        <taxon>eudicotyledons</taxon>
        <taxon>Gunneridae</taxon>
        <taxon>Pentapetalae</taxon>
        <taxon>rosids</taxon>
        <taxon>fabids</taxon>
        <taxon>Rosales</taxon>
        <taxon>Rosaceae</taxon>
        <taxon>Amygdaloideae</taxon>
        <taxon>Amygdaleae</taxon>
        <taxon>Prunus</taxon>
    </lineage>
</organism>
<evidence type="ECO:0000313" key="1">
    <source>
        <dbReference type="EMBL" id="CAB4262136.1"/>
    </source>
</evidence>
<keyword evidence="5" id="KW-1185">Reference proteome</keyword>
<dbReference type="GO" id="GO:0006094">
    <property type="term" value="P:gluconeogenesis"/>
    <property type="evidence" value="ECO:0007669"/>
    <property type="project" value="InterPro"/>
</dbReference>
<dbReference type="Pfam" id="PF00342">
    <property type="entry name" value="PGI"/>
    <property type="match status" value="1"/>
</dbReference>
<dbReference type="InterPro" id="IPR046348">
    <property type="entry name" value="SIS_dom_sf"/>
</dbReference>